<dbReference type="Proteomes" id="UP000004995">
    <property type="component" value="Unassembled WGS sequence"/>
</dbReference>
<keyword evidence="3" id="KW-1185">Reference proteome</keyword>
<evidence type="ECO:0000313" key="2">
    <source>
        <dbReference type="EnsemblPlants" id="KQL10114"/>
    </source>
</evidence>
<dbReference type="EMBL" id="AGNK02002319">
    <property type="status" value="NOT_ANNOTATED_CDS"/>
    <property type="molecule type" value="Genomic_DNA"/>
</dbReference>
<sequence>MIGGHLLLNVMLDLDYLAVSCVMEVDQGLNFAYASVPPYFLWGVVKLFCEWRRTISLTKGILC</sequence>
<name>K3Y0Q3_SETIT</name>
<protein>
    <submittedName>
        <fullName evidence="2">Uncharacterized protein</fullName>
    </submittedName>
</protein>
<evidence type="ECO:0000313" key="3">
    <source>
        <dbReference type="Proteomes" id="UP000004995"/>
    </source>
</evidence>
<dbReference type="EnsemblPlants" id="KQL10114">
    <property type="protein sequence ID" value="KQL10114"/>
    <property type="gene ID" value="SETIT_007764mg"/>
</dbReference>
<organism evidence="2 3">
    <name type="scientific">Setaria italica</name>
    <name type="common">Foxtail millet</name>
    <name type="synonym">Panicum italicum</name>
    <dbReference type="NCBI Taxonomy" id="4555"/>
    <lineage>
        <taxon>Eukaryota</taxon>
        <taxon>Viridiplantae</taxon>
        <taxon>Streptophyta</taxon>
        <taxon>Embryophyta</taxon>
        <taxon>Tracheophyta</taxon>
        <taxon>Spermatophyta</taxon>
        <taxon>Magnoliopsida</taxon>
        <taxon>Liliopsida</taxon>
        <taxon>Poales</taxon>
        <taxon>Poaceae</taxon>
        <taxon>PACMAD clade</taxon>
        <taxon>Panicoideae</taxon>
        <taxon>Panicodae</taxon>
        <taxon>Paniceae</taxon>
        <taxon>Cenchrinae</taxon>
        <taxon>Setaria</taxon>
    </lineage>
</organism>
<dbReference type="HOGENOM" id="CLU_2890074_0_0_1"/>
<evidence type="ECO:0000256" key="1">
    <source>
        <dbReference type="SAM" id="SignalP"/>
    </source>
</evidence>
<feature type="chain" id="PRO_5010126257" evidence="1">
    <location>
        <begin position="22"/>
        <end position="63"/>
    </location>
</feature>
<reference evidence="2" key="2">
    <citation type="submission" date="2018-08" db="UniProtKB">
        <authorList>
            <consortium name="EnsemblPlants"/>
        </authorList>
    </citation>
    <scope>IDENTIFICATION</scope>
    <source>
        <strain evidence="2">Yugu1</strain>
    </source>
</reference>
<dbReference type="Gramene" id="KQL10114">
    <property type="protein sequence ID" value="KQL10114"/>
    <property type="gene ID" value="SETIT_007764mg"/>
</dbReference>
<keyword evidence="1" id="KW-0732">Signal</keyword>
<proteinExistence type="predicted"/>
<accession>K3Y0Q3</accession>
<dbReference type="AlphaFoldDB" id="K3Y0Q3"/>
<dbReference type="InParanoid" id="K3Y0Q3"/>
<feature type="signal peptide" evidence="1">
    <location>
        <begin position="1"/>
        <end position="21"/>
    </location>
</feature>
<reference evidence="3" key="1">
    <citation type="journal article" date="2012" name="Nat. Biotechnol.">
        <title>Reference genome sequence of the model plant Setaria.</title>
        <authorList>
            <person name="Bennetzen J.L."/>
            <person name="Schmutz J."/>
            <person name="Wang H."/>
            <person name="Percifield R."/>
            <person name="Hawkins J."/>
            <person name="Pontaroli A.C."/>
            <person name="Estep M."/>
            <person name="Feng L."/>
            <person name="Vaughn J.N."/>
            <person name="Grimwood J."/>
            <person name="Jenkins J."/>
            <person name="Barry K."/>
            <person name="Lindquist E."/>
            <person name="Hellsten U."/>
            <person name="Deshpande S."/>
            <person name="Wang X."/>
            <person name="Wu X."/>
            <person name="Mitros T."/>
            <person name="Triplett J."/>
            <person name="Yang X."/>
            <person name="Ye C.Y."/>
            <person name="Mauro-Herrera M."/>
            <person name="Wang L."/>
            <person name="Li P."/>
            <person name="Sharma M."/>
            <person name="Sharma R."/>
            <person name="Ronald P.C."/>
            <person name="Panaud O."/>
            <person name="Kellogg E.A."/>
            <person name="Brutnell T.P."/>
            <person name="Doust A.N."/>
            <person name="Tuskan G.A."/>
            <person name="Rokhsar D."/>
            <person name="Devos K.M."/>
        </authorList>
    </citation>
    <scope>NUCLEOTIDE SEQUENCE [LARGE SCALE GENOMIC DNA]</scope>
    <source>
        <strain evidence="3">cv. Yugu1</strain>
    </source>
</reference>